<dbReference type="AlphaFoldDB" id="A0A840WZZ0"/>
<gene>
    <name evidence="4" type="ORF">FHS89_001235</name>
</gene>
<keyword evidence="4" id="KW-0969">Cilium</keyword>
<dbReference type="InterPro" id="IPR009967">
    <property type="entry name" value="Flagellum_FlbT"/>
</dbReference>
<sequence length="145" mass="16185">MPGLVLKLAPGERVMVNGVVMENGDRRSRITVITPDAQILRLKDALHPHEVNTPVKRVCYIAQLLLAGEADPAQARQQLLKGIEQLSQVFRDADSVRLLSAATEHVVKDRTYPALKSLRQLLPREARLFEHSGMGHPEQQVREAV</sequence>
<evidence type="ECO:0000256" key="3">
    <source>
        <dbReference type="ARBA" id="ARBA00022884"/>
    </source>
</evidence>
<keyword evidence="5" id="KW-1185">Reference proteome</keyword>
<dbReference type="Pfam" id="PF07378">
    <property type="entry name" value="FlbT"/>
    <property type="match status" value="1"/>
</dbReference>
<keyword evidence="4" id="KW-0966">Cell projection</keyword>
<keyword evidence="1" id="KW-0678">Repressor</keyword>
<dbReference type="GO" id="GO:0048027">
    <property type="term" value="F:mRNA 5'-UTR binding"/>
    <property type="evidence" value="ECO:0007669"/>
    <property type="project" value="InterPro"/>
</dbReference>
<evidence type="ECO:0000313" key="4">
    <source>
        <dbReference type="EMBL" id="MBB5515225.1"/>
    </source>
</evidence>
<dbReference type="GO" id="GO:1902209">
    <property type="term" value="P:negative regulation of bacterial-type flagellum assembly"/>
    <property type="evidence" value="ECO:0007669"/>
    <property type="project" value="InterPro"/>
</dbReference>
<dbReference type="RefSeq" id="WP_184009593.1">
    <property type="nucleotide sequence ID" value="NZ_JACIJS010000003.1"/>
</dbReference>
<keyword evidence="2" id="KW-1005">Bacterial flagellum biogenesis</keyword>
<dbReference type="EMBL" id="JACIJS010000003">
    <property type="protein sequence ID" value="MBB5515225.1"/>
    <property type="molecule type" value="Genomic_DNA"/>
</dbReference>
<dbReference type="GO" id="GO:0044781">
    <property type="term" value="P:bacterial-type flagellum organization"/>
    <property type="evidence" value="ECO:0007669"/>
    <property type="project" value="UniProtKB-KW"/>
</dbReference>
<evidence type="ECO:0000256" key="2">
    <source>
        <dbReference type="ARBA" id="ARBA00022795"/>
    </source>
</evidence>
<evidence type="ECO:0000313" key="5">
    <source>
        <dbReference type="Proteomes" id="UP000553766"/>
    </source>
</evidence>
<name>A0A840WZZ0_9RHOB</name>
<dbReference type="NCBIfam" id="NF001995">
    <property type="entry name" value="PRK00794.1-1"/>
    <property type="match status" value="1"/>
</dbReference>
<keyword evidence="4" id="KW-0282">Flagellum</keyword>
<dbReference type="Proteomes" id="UP000553766">
    <property type="component" value="Unassembled WGS sequence"/>
</dbReference>
<comment type="caution">
    <text evidence="4">The sequence shown here is derived from an EMBL/GenBank/DDBJ whole genome shotgun (WGS) entry which is preliminary data.</text>
</comment>
<proteinExistence type="predicted"/>
<dbReference type="GO" id="GO:0006402">
    <property type="term" value="P:mRNA catabolic process"/>
    <property type="evidence" value="ECO:0007669"/>
    <property type="project" value="InterPro"/>
</dbReference>
<organism evidence="4 5">
    <name type="scientific">Rubricella aquisinus</name>
    <dbReference type="NCBI Taxonomy" id="2028108"/>
    <lineage>
        <taxon>Bacteria</taxon>
        <taxon>Pseudomonadati</taxon>
        <taxon>Pseudomonadota</taxon>
        <taxon>Alphaproteobacteria</taxon>
        <taxon>Rhodobacterales</taxon>
        <taxon>Paracoccaceae</taxon>
        <taxon>Rubricella</taxon>
    </lineage>
</organism>
<reference evidence="4 5" key="1">
    <citation type="submission" date="2020-08" db="EMBL/GenBank/DDBJ databases">
        <title>Genomic Encyclopedia of Type Strains, Phase IV (KMG-IV): sequencing the most valuable type-strain genomes for metagenomic binning, comparative biology and taxonomic classification.</title>
        <authorList>
            <person name="Goeker M."/>
        </authorList>
    </citation>
    <scope>NUCLEOTIDE SEQUENCE [LARGE SCALE GENOMIC DNA]</scope>
    <source>
        <strain evidence="4 5">DSM 103377</strain>
    </source>
</reference>
<accession>A0A840WZZ0</accession>
<keyword evidence="3" id="KW-0694">RNA-binding</keyword>
<protein>
    <submittedName>
        <fullName evidence="4">Flagellar protein FlbT</fullName>
    </submittedName>
</protein>
<evidence type="ECO:0000256" key="1">
    <source>
        <dbReference type="ARBA" id="ARBA00022491"/>
    </source>
</evidence>